<organism evidence="2 3">
    <name type="scientific">Potamilus streckersoni</name>
    <dbReference type="NCBI Taxonomy" id="2493646"/>
    <lineage>
        <taxon>Eukaryota</taxon>
        <taxon>Metazoa</taxon>
        <taxon>Spiralia</taxon>
        <taxon>Lophotrochozoa</taxon>
        <taxon>Mollusca</taxon>
        <taxon>Bivalvia</taxon>
        <taxon>Autobranchia</taxon>
        <taxon>Heteroconchia</taxon>
        <taxon>Palaeoheterodonta</taxon>
        <taxon>Unionida</taxon>
        <taxon>Unionoidea</taxon>
        <taxon>Unionidae</taxon>
        <taxon>Ambleminae</taxon>
        <taxon>Lampsilini</taxon>
        <taxon>Potamilus</taxon>
    </lineage>
</organism>
<dbReference type="AlphaFoldDB" id="A0AAE0SGZ0"/>
<protein>
    <recommendedName>
        <fullName evidence="1">Novel STAND NTPase 3 domain-containing protein</fullName>
    </recommendedName>
</protein>
<feature type="domain" description="Novel STAND NTPase 3" evidence="1">
    <location>
        <begin position="7"/>
        <end position="113"/>
    </location>
</feature>
<dbReference type="EMBL" id="JAEAOA010001196">
    <property type="protein sequence ID" value="KAK3591747.1"/>
    <property type="molecule type" value="Genomic_DNA"/>
</dbReference>
<gene>
    <name evidence="2" type="ORF">CHS0354_019518</name>
</gene>
<accession>A0AAE0SGZ0</accession>
<evidence type="ECO:0000313" key="2">
    <source>
        <dbReference type="EMBL" id="KAK3591747.1"/>
    </source>
</evidence>
<comment type="caution">
    <text evidence="2">The sequence shown here is derived from an EMBL/GenBank/DDBJ whole genome shotgun (WGS) entry which is preliminary data.</text>
</comment>
<sequence>MADNSDIRPLIVSTAEQWRTLVDSSATLCVIFDDLCGRFCVNEELKQWREESMYMPGLIENGKHVVIFTMKSHLQEKILEAREPISSSEEMTLELDTISLTLAERKEFAIRYLNKFNLNEAEDESEVLEKTTENNILILQPSCQATLINRFITALRGSNPKDFTIISEANVCSSKDFRNAFIAECKEVHYLAETDENSLLVHAVNANNHDLVEELLHELDNISEDKMESVSPFLTKSAKSSCAHKDTNLLEKICAKCHLDANDILPNIIEQILWMQ</sequence>
<proteinExistence type="predicted"/>
<evidence type="ECO:0000259" key="1">
    <source>
        <dbReference type="Pfam" id="PF20720"/>
    </source>
</evidence>
<reference evidence="2" key="3">
    <citation type="submission" date="2023-05" db="EMBL/GenBank/DDBJ databases">
        <authorList>
            <person name="Smith C.H."/>
        </authorList>
    </citation>
    <scope>NUCLEOTIDE SEQUENCE</scope>
    <source>
        <strain evidence="2">CHS0354</strain>
        <tissue evidence="2">Mantle</tissue>
    </source>
</reference>
<reference evidence="2" key="2">
    <citation type="journal article" date="2021" name="Genome Biol. Evol.">
        <title>Developing a high-quality reference genome for a parasitic bivalve with doubly uniparental inheritance (Bivalvia: Unionida).</title>
        <authorList>
            <person name="Smith C.H."/>
        </authorList>
    </citation>
    <scope>NUCLEOTIDE SEQUENCE</scope>
    <source>
        <strain evidence="2">CHS0354</strain>
        <tissue evidence="2">Mantle</tissue>
    </source>
</reference>
<keyword evidence="3" id="KW-1185">Reference proteome</keyword>
<reference evidence="2" key="1">
    <citation type="journal article" date="2021" name="Genome Biol. Evol.">
        <title>A High-Quality Reference Genome for a Parasitic Bivalve with Doubly Uniparental Inheritance (Bivalvia: Unionida).</title>
        <authorList>
            <person name="Smith C.H."/>
        </authorList>
    </citation>
    <scope>NUCLEOTIDE SEQUENCE</scope>
    <source>
        <strain evidence="2">CHS0354</strain>
    </source>
</reference>
<dbReference type="InterPro" id="IPR049050">
    <property type="entry name" value="nSTAND3"/>
</dbReference>
<dbReference type="Proteomes" id="UP001195483">
    <property type="component" value="Unassembled WGS sequence"/>
</dbReference>
<name>A0AAE0SGZ0_9BIVA</name>
<dbReference type="Pfam" id="PF20720">
    <property type="entry name" value="nSTAND3"/>
    <property type="match status" value="1"/>
</dbReference>
<evidence type="ECO:0000313" key="3">
    <source>
        <dbReference type="Proteomes" id="UP001195483"/>
    </source>
</evidence>